<evidence type="ECO:0000313" key="1">
    <source>
        <dbReference type="EMBL" id="QNF34985.1"/>
    </source>
</evidence>
<reference evidence="1 2" key="1">
    <citation type="journal article" date="2018" name="Int. J. Syst. Evol. Microbiol.">
        <title>Adhaeribacter swui sp. nov., isolated from wet mud.</title>
        <authorList>
            <person name="Kim D.U."/>
            <person name="Kim K.W."/>
            <person name="Kang M.S."/>
            <person name="Kim J.Y."/>
            <person name="Jang J.H."/>
            <person name="Kim M.K."/>
        </authorList>
    </citation>
    <scope>NUCLEOTIDE SEQUENCE [LARGE SCALE GENOMIC DNA]</scope>
    <source>
        <strain evidence="1 2">KCTC 52873</strain>
    </source>
</reference>
<dbReference type="Gene3D" id="3.40.50.150">
    <property type="entry name" value="Vaccinia Virus protein VP39"/>
    <property type="match status" value="1"/>
</dbReference>
<dbReference type="Pfam" id="PF03269">
    <property type="entry name" value="DUF268"/>
    <property type="match status" value="1"/>
</dbReference>
<proteinExistence type="predicted"/>
<keyword evidence="2" id="KW-1185">Reference proteome</keyword>
<dbReference type="InterPro" id="IPR029063">
    <property type="entry name" value="SAM-dependent_MTases_sf"/>
</dbReference>
<organism evidence="1 2">
    <name type="scientific">Adhaeribacter swui</name>
    <dbReference type="NCBI Taxonomy" id="2086471"/>
    <lineage>
        <taxon>Bacteria</taxon>
        <taxon>Pseudomonadati</taxon>
        <taxon>Bacteroidota</taxon>
        <taxon>Cytophagia</taxon>
        <taxon>Cytophagales</taxon>
        <taxon>Hymenobacteraceae</taxon>
        <taxon>Adhaeribacter</taxon>
    </lineage>
</organism>
<dbReference type="AlphaFoldDB" id="A0A7G7GCV1"/>
<dbReference type="InterPro" id="IPR004951">
    <property type="entry name" value="DUF268_CAE_spp"/>
</dbReference>
<dbReference type="RefSeq" id="WP_185271478.1">
    <property type="nucleotide sequence ID" value="NZ_CP055156.1"/>
</dbReference>
<accession>A0A7G7GCV1</accession>
<dbReference type="SUPFAM" id="SSF53335">
    <property type="entry name" value="S-adenosyl-L-methionine-dependent methyltransferases"/>
    <property type="match status" value="1"/>
</dbReference>
<sequence length="248" mass="28415">MRDLVLRCANIAFIKRAPAFWNEFKLFRKKTELLADNRFEISASNIYPCMNDRTVATDFDRHYILHPAWAARIIKETNPEFHIDISSSLSFCTMLSAFIPVKFYDYRPAHLNLSNLDSQHGDLHNLPFADNSVSSLSCMHVIEHIGLGRYGEPIDPQGDLKAINELKRVLKKDGTLLFVTPVGKPKIMFNAHRIYSFSQIQSYFKELELVGFSLVPDDPKVAGLITNATQEMSDKQEYGCGCFWFKKK</sequence>
<evidence type="ECO:0000313" key="2">
    <source>
        <dbReference type="Proteomes" id="UP000515237"/>
    </source>
</evidence>
<dbReference type="Proteomes" id="UP000515237">
    <property type="component" value="Chromosome"/>
</dbReference>
<gene>
    <name evidence="1" type="ORF">HUW51_20505</name>
</gene>
<protein>
    <submittedName>
        <fullName evidence="1">DUF268 domain-containing protein</fullName>
    </submittedName>
</protein>
<dbReference type="KEGG" id="aswu:HUW51_20505"/>
<name>A0A7G7GCV1_9BACT</name>
<dbReference type="EMBL" id="CP055156">
    <property type="protein sequence ID" value="QNF34985.1"/>
    <property type="molecule type" value="Genomic_DNA"/>
</dbReference>